<proteinExistence type="predicted"/>
<sequence length="107" mass="11779">MQETHECPVAATAPADSPGNLEIETEEQVEAALCSLSLQACSSRGSDSAHALARKSEVLQKRGRRIGTPGLPRDRLSTRKEGGQENTKEGWPEDIIQDGWQSWRHNQ</sequence>
<organism evidence="2 3">
    <name type="scientific">Coccomyxa viridis</name>
    <dbReference type="NCBI Taxonomy" id="1274662"/>
    <lineage>
        <taxon>Eukaryota</taxon>
        <taxon>Viridiplantae</taxon>
        <taxon>Chlorophyta</taxon>
        <taxon>core chlorophytes</taxon>
        <taxon>Trebouxiophyceae</taxon>
        <taxon>Trebouxiophyceae incertae sedis</taxon>
        <taxon>Coccomyxaceae</taxon>
        <taxon>Coccomyxa</taxon>
    </lineage>
</organism>
<dbReference type="EMBL" id="CAXHTA020000019">
    <property type="protein sequence ID" value="CAL5228698.1"/>
    <property type="molecule type" value="Genomic_DNA"/>
</dbReference>
<feature type="region of interest" description="Disordered" evidence="1">
    <location>
        <begin position="1"/>
        <end position="22"/>
    </location>
</feature>
<accession>A0ABP1GEM2</accession>
<protein>
    <submittedName>
        <fullName evidence="2">G11876 protein</fullName>
    </submittedName>
</protein>
<evidence type="ECO:0000256" key="1">
    <source>
        <dbReference type="SAM" id="MobiDB-lite"/>
    </source>
</evidence>
<reference evidence="2 3" key="1">
    <citation type="submission" date="2024-06" db="EMBL/GenBank/DDBJ databases">
        <authorList>
            <person name="Kraege A."/>
            <person name="Thomma B."/>
        </authorList>
    </citation>
    <scope>NUCLEOTIDE SEQUENCE [LARGE SCALE GENOMIC DNA]</scope>
</reference>
<keyword evidence="3" id="KW-1185">Reference proteome</keyword>
<gene>
    <name evidence="2" type="primary">g11876</name>
    <name evidence="2" type="ORF">VP750_LOCUS10604</name>
</gene>
<feature type="compositionally biased region" description="Basic and acidic residues" evidence="1">
    <location>
        <begin position="72"/>
        <end position="91"/>
    </location>
</feature>
<feature type="region of interest" description="Disordered" evidence="1">
    <location>
        <begin position="61"/>
        <end position="107"/>
    </location>
</feature>
<comment type="caution">
    <text evidence="2">The sequence shown here is derived from an EMBL/GenBank/DDBJ whole genome shotgun (WGS) entry which is preliminary data.</text>
</comment>
<evidence type="ECO:0000313" key="3">
    <source>
        <dbReference type="Proteomes" id="UP001497392"/>
    </source>
</evidence>
<dbReference type="Proteomes" id="UP001497392">
    <property type="component" value="Unassembled WGS sequence"/>
</dbReference>
<name>A0ABP1GEM2_9CHLO</name>
<evidence type="ECO:0000313" key="2">
    <source>
        <dbReference type="EMBL" id="CAL5228698.1"/>
    </source>
</evidence>